<accession>A0AA40JK98</accession>
<comment type="caution">
    <text evidence="10">The sequence shown here is derived from an EMBL/GenBank/DDBJ whole genome shotgun (WGS) entry which is preliminary data.</text>
</comment>
<dbReference type="AlphaFoldDB" id="A0AA40JK98"/>
<dbReference type="InterPro" id="IPR043760">
    <property type="entry name" value="PycTM_dom"/>
</dbReference>
<evidence type="ECO:0000256" key="6">
    <source>
        <dbReference type="ARBA" id="ARBA00023118"/>
    </source>
</evidence>
<evidence type="ECO:0000256" key="8">
    <source>
        <dbReference type="SAM" id="Phobius"/>
    </source>
</evidence>
<sequence length="161" mass="18860">MSNVKKDEFIKLHQSYLNEYIKFADAKALAIISINGFILNFNFSKRNIKFHNTEDIFNFVAFILLIITIILAAFAVYPRTNNRSEKGIIFWDNINSMGEKEFIDKVKFEKEEELLEMMIQQNYFLAKTASMKYSIIRKVFIISALGYFCLLFSSIFQIICS</sequence>
<dbReference type="GO" id="GO:0005886">
    <property type="term" value="C:plasma membrane"/>
    <property type="evidence" value="ECO:0007669"/>
    <property type="project" value="UniProtKB-SubCell"/>
</dbReference>
<feature type="transmembrane region" description="Helical" evidence="8">
    <location>
        <begin position="20"/>
        <end position="44"/>
    </location>
</feature>
<evidence type="ECO:0000313" key="11">
    <source>
        <dbReference type="Proteomes" id="UP000032274"/>
    </source>
</evidence>
<dbReference type="EMBL" id="JXIG01000630">
    <property type="protein sequence ID" value="KIT95290.1"/>
    <property type="molecule type" value="Genomic_DNA"/>
</dbReference>
<evidence type="ECO:0000256" key="5">
    <source>
        <dbReference type="ARBA" id="ARBA00022989"/>
    </source>
</evidence>
<evidence type="ECO:0000256" key="3">
    <source>
        <dbReference type="ARBA" id="ARBA00022692"/>
    </source>
</evidence>
<dbReference type="Proteomes" id="UP000032274">
    <property type="component" value="Unassembled WGS sequence"/>
</dbReference>
<feature type="domain" description="Pycsar effector protein" evidence="9">
    <location>
        <begin position="15"/>
        <end position="155"/>
    </location>
</feature>
<evidence type="ECO:0000256" key="7">
    <source>
        <dbReference type="ARBA" id="ARBA00023136"/>
    </source>
</evidence>
<keyword evidence="5 8" id="KW-1133">Transmembrane helix</keyword>
<feature type="transmembrane region" description="Helical" evidence="8">
    <location>
        <begin position="56"/>
        <end position="77"/>
    </location>
</feature>
<organism evidence="10 11">
    <name type="scientific">Staphylococcus aureus</name>
    <dbReference type="NCBI Taxonomy" id="1280"/>
    <lineage>
        <taxon>Bacteria</taxon>
        <taxon>Bacillati</taxon>
        <taxon>Bacillota</taxon>
        <taxon>Bacilli</taxon>
        <taxon>Bacillales</taxon>
        <taxon>Staphylococcaceae</taxon>
        <taxon>Staphylococcus</taxon>
    </lineage>
</organism>
<proteinExistence type="predicted"/>
<evidence type="ECO:0000256" key="1">
    <source>
        <dbReference type="ARBA" id="ARBA00004236"/>
    </source>
</evidence>
<dbReference type="Pfam" id="PF18967">
    <property type="entry name" value="PycTM"/>
    <property type="match status" value="1"/>
</dbReference>
<keyword evidence="3 8" id="KW-0812">Transmembrane</keyword>
<evidence type="ECO:0000259" key="9">
    <source>
        <dbReference type="Pfam" id="PF18967"/>
    </source>
</evidence>
<comment type="subcellular location">
    <subcellularLocation>
        <location evidence="1">Cell membrane</location>
    </subcellularLocation>
</comment>
<evidence type="ECO:0000256" key="2">
    <source>
        <dbReference type="ARBA" id="ARBA00022475"/>
    </source>
</evidence>
<keyword evidence="4" id="KW-0547">Nucleotide-binding</keyword>
<dbReference type="GO" id="GO:0000166">
    <property type="term" value="F:nucleotide binding"/>
    <property type="evidence" value="ECO:0007669"/>
    <property type="project" value="UniProtKB-KW"/>
</dbReference>
<evidence type="ECO:0000256" key="4">
    <source>
        <dbReference type="ARBA" id="ARBA00022741"/>
    </source>
</evidence>
<reference evidence="10 11" key="1">
    <citation type="submission" date="2015-01" db="EMBL/GenBank/DDBJ databases">
        <title>Characterization of Swiss Staphylococcus aureus strains involved in food poisoning.</title>
        <authorList>
            <person name="Crovadore J."/>
            <person name="Chablais R."/>
            <person name="Tonacini J."/>
            <person name="Schnyder B."/>
            <person name="Lefort F."/>
        </authorList>
    </citation>
    <scope>NUCLEOTIDE SEQUENCE [LARGE SCALE GENOMIC DNA]</scope>
    <source>
        <strain evidence="10 11">SA-120</strain>
    </source>
</reference>
<gene>
    <name evidence="10" type="ORF">QU38_15395</name>
</gene>
<feature type="transmembrane region" description="Helical" evidence="8">
    <location>
        <begin position="139"/>
        <end position="159"/>
    </location>
</feature>
<evidence type="ECO:0000313" key="10">
    <source>
        <dbReference type="EMBL" id="KIT95290.1"/>
    </source>
</evidence>
<dbReference type="GO" id="GO:0051607">
    <property type="term" value="P:defense response to virus"/>
    <property type="evidence" value="ECO:0007669"/>
    <property type="project" value="UniProtKB-KW"/>
</dbReference>
<name>A0AA40JK98_STAAU</name>
<keyword evidence="2" id="KW-1003">Cell membrane</keyword>
<protein>
    <recommendedName>
        <fullName evidence="9">Pycsar effector protein domain-containing protein</fullName>
    </recommendedName>
</protein>
<keyword evidence="7 8" id="KW-0472">Membrane</keyword>
<keyword evidence="6" id="KW-0051">Antiviral defense</keyword>